<evidence type="ECO:0000313" key="1">
    <source>
        <dbReference type="EMBL" id="WTZ13218.1"/>
    </source>
</evidence>
<dbReference type="AlphaFoldDB" id="A0AAU3I6K3"/>
<organism evidence="1">
    <name type="scientific">Streptomyces sp. NBC_01393</name>
    <dbReference type="NCBI Taxonomy" id="2903851"/>
    <lineage>
        <taxon>Bacteria</taxon>
        <taxon>Bacillati</taxon>
        <taxon>Actinomycetota</taxon>
        <taxon>Actinomycetes</taxon>
        <taxon>Kitasatosporales</taxon>
        <taxon>Streptomycetaceae</taxon>
        <taxon>Streptomyces</taxon>
    </lineage>
</organism>
<sequence>MTTWIIIGVTALFSLTLLFTAWCAIELRTKLDRATLDLSVERRHRRDIEERLAKTEHRVEDFVAKVSPLIAKSDWMTGRWHGQFQALVHLENKRNAAVDTARRAMGDIPMIKKNPLNPTPYSPKDAAQ</sequence>
<dbReference type="EMBL" id="CP109546">
    <property type="protein sequence ID" value="WTZ13218.1"/>
    <property type="molecule type" value="Genomic_DNA"/>
</dbReference>
<proteinExistence type="predicted"/>
<reference evidence="1" key="1">
    <citation type="submission" date="2022-10" db="EMBL/GenBank/DDBJ databases">
        <title>The complete genomes of actinobacterial strains from the NBC collection.</title>
        <authorList>
            <person name="Joergensen T.S."/>
            <person name="Alvarez Arevalo M."/>
            <person name="Sterndorff E.B."/>
            <person name="Faurdal D."/>
            <person name="Vuksanovic O."/>
            <person name="Mourched A.-S."/>
            <person name="Charusanti P."/>
            <person name="Shaw S."/>
            <person name="Blin K."/>
            <person name="Weber T."/>
        </authorList>
    </citation>
    <scope>NUCLEOTIDE SEQUENCE</scope>
    <source>
        <strain evidence="1">NBC_01393</strain>
    </source>
</reference>
<name>A0AAU3I6K3_9ACTN</name>
<accession>A0AAU3I6K3</accession>
<gene>
    <name evidence="1" type="ORF">OG699_37805</name>
</gene>
<protein>
    <submittedName>
        <fullName evidence="1">Uncharacterized protein</fullName>
    </submittedName>
</protein>